<keyword evidence="2" id="KW-1185">Reference proteome</keyword>
<reference evidence="1 2" key="1">
    <citation type="journal article" date="2023" name="Plants (Basel)">
        <title>Bridging the Gap: Combining Genomics and Transcriptomics Approaches to Understand Stylosanthes scabra, an Orphan Legume from the Brazilian Caatinga.</title>
        <authorList>
            <person name="Ferreira-Neto J.R.C."/>
            <person name="da Silva M.D."/>
            <person name="Binneck E."/>
            <person name="de Melo N.F."/>
            <person name="da Silva R.H."/>
            <person name="de Melo A.L.T.M."/>
            <person name="Pandolfi V."/>
            <person name="Bustamante F.O."/>
            <person name="Brasileiro-Vidal A.C."/>
            <person name="Benko-Iseppon A.M."/>
        </authorList>
    </citation>
    <scope>NUCLEOTIDE SEQUENCE [LARGE SCALE GENOMIC DNA]</scope>
    <source>
        <tissue evidence="1">Leaves</tissue>
    </source>
</reference>
<sequence>MGVPSQSTSGGERMEGFLYLLRHNRFGQHSLRKRYFIIKDNVLRSFKTKPVSQMEKGLPDGFAPTVAQQVVSEPMVDRSGFKGVFMRSIESPLDKVVRAASPAVLCGGVMDLYVSKDLGHFLSTYKKLLQFQNACYK</sequence>
<gene>
    <name evidence="1" type="ORF">PIB30_060690</name>
</gene>
<evidence type="ECO:0000313" key="2">
    <source>
        <dbReference type="Proteomes" id="UP001341840"/>
    </source>
</evidence>
<proteinExistence type="predicted"/>
<dbReference type="SUPFAM" id="SSF50729">
    <property type="entry name" value="PH domain-like"/>
    <property type="match status" value="1"/>
</dbReference>
<name>A0ABU6SKM1_9FABA</name>
<comment type="caution">
    <text evidence="1">The sequence shown here is derived from an EMBL/GenBank/DDBJ whole genome shotgun (WGS) entry which is preliminary data.</text>
</comment>
<evidence type="ECO:0000313" key="1">
    <source>
        <dbReference type="EMBL" id="MED6136972.1"/>
    </source>
</evidence>
<accession>A0ABU6SKM1</accession>
<dbReference type="Proteomes" id="UP001341840">
    <property type="component" value="Unassembled WGS sequence"/>
</dbReference>
<organism evidence="1 2">
    <name type="scientific">Stylosanthes scabra</name>
    <dbReference type="NCBI Taxonomy" id="79078"/>
    <lineage>
        <taxon>Eukaryota</taxon>
        <taxon>Viridiplantae</taxon>
        <taxon>Streptophyta</taxon>
        <taxon>Embryophyta</taxon>
        <taxon>Tracheophyta</taxon>
        <taxon>Spermatophyta</taxon>
        <taxon>Magnoliopsida</taxon>
        <taxon>eudicotyledons</taxon>
        <taxon>Gunneridae</taxon>
        <taxon>Pentapetalae</taxon>
        <taxon>rosids</taxon>
        <taxon>fabids</taxon>
        <taxon>Fabales</taxon>
        <taxon>Fabaceae</taxon>
        <taxon>Papilionoideae</taxon>
        <taxon>50 kb inversion clade</taxon>
        <taxon>dalbergioids sensu lato</taxon>
        <taxon>Dalbergieae</taxon>
        <taxon>Pterocarpus clade</taxon>
        <taxon>Stylosanthes</taxon>
    </lineage>
</organism>
<protein>
    <submittedName>
        <fullName evidence="1">Uncharacterized protein</fullName>
    </submittedName>
</protein>
<dbReference type="EMBL" id="JASCZI010060955">
    <property type="protein sequence ID" value="MED6136972.1"/>
    <property type="molecule type" value="Genomic_DNA"/>
</dbReference>